<reference evidence="4" key="1">
    <citation type="journal article" date="2022" name="Microbiol. Spectr.">
        <title>An Nuclear Magnetic Resonance Fingerprint Matching Approach for the Identification and Structural Re-Evaluation of Pseudomonas Lipopeptides.</title>
        <authorList>
            <person name="De Roo V."/>
            <person name="Verleysen Y."/>
            <person name="Kovacs B."/>
            <person name="De Vleeschouwer M."/>
            <person name="Muangkaew P."/>
            <person name="Girard L."/>
            <person name="Hofte M."/>
            <person name="De Mot R."/>
            <person name="Madder A."/>
            <person name="Geudens N."/>
            <person name="Martins J.C."/>
        </authorList>
    </citation>
    <scope>NUCLEOTIDE SEQUENCE</scope>
    <source>
        <strain evidence="4">COR51</strain>
    </source>
</reference>
<comment type="caution">
    <text evidence="4">The sequence shown here is derived from an EMBL/GenBank/DDBJ whole genome shotgun (WGS) entry which is preliminary data.</text>
</comment>
<evidence type="ECO:0000313" key="5">
    <source>
        <dbReference type="Proteomes" id="UP001139994"/>
    </source>
</evidence>
<dbReference type="InterPro" id="IPR018060">
    <property type="entry name" value="HTH_AraC"/>
</dbReference>
<reference evidence="4" key="3">
    <citation type="journal article" date="2023" name="mSystems">
        <title>Charting the Lipopeptidome of Nonpathogenic Pseudomonas.</title>
        <authorList>
            <person name="Cesa-Luna C."/>
            <person name="Geudens N."/>
            <person name="Girard L."/>
            <person name="De Roo V."/>
            <person name="Maklad H.R."/>
            <person name="Martins J.C."/>
            <person name="Hofte M."/>
            <person name="De Mot R."/>
        </authorList>
    </citation>
    <scope>NUCLEOTIDE SEQUENCE</scope>
    <source>
        <strain evidence="4">COR51</strain>
    </source>
</reference>
<evidence type="ECO:0000313" key="4">
    <source>
        <dbReference type="EMBL" id="MCU7237583.1"/>
    </source>
</evidence>
<name>A0ABT2V897_9PSED</name>
<protein>
    <submittedName>
        <fullName evidence="4">AraC family transcriptional regulator</fullName>
    </submittedName>
</protein>
<organism evidence="4 5">
    <name type="scientific">Pseudomonas peradeniyensis</name>
    <dbReference type="NCBI Taxonomy" id="2745488"/>
    <lineage>
        <taxon>Bacteria</taxon>
        <taxon>Pseudomonadati</taxon>
        <taxon>Pseudomonadota</taxon>
        <taxon>Gammaproteobacteria</taxon>
        <taxon>Pseudomonadales</taxon>
        <taxon>Pseudomonadaceae</taxon>
        <taxon>Pseudomonas</taxon>
    </lineage>
</organism>
<keyword evidence="5" id="KW-1185">Reference proteome</keyword>
<evidence type="ECO:0000256" key="2">
    <source>
        <dbReference type="ARBA" id="ARBA00023163"/>
    </source>
</evidence>
<dbReference type="SUPFAM" id="SSF46689">
    <property type="entry name" value="Homeodomain-like"/>
    <property type="match status" value="1"/>
</dbReference>
<reference evidence="4" key="2">
    <citation type="submission" date="2022-09" db="EMBL/GenBank/DDBJ databases">
        <authorList>
            <person name="Cesa-Luna C."/>
            <person name="Girard L."/>
            <person name="Lood C."/>
            <person name="Hofte M."/>
            <person name="De Mot R."/>
        </authorList>
    </citation>
    <scope>NUCLEOTIDE SEQUENCE</scope>
    <source>
        <strain evidence="4">COR51</strain>
    </source>
</reference>
<dbReference type="InterPro" id="IPR009057">
    <property type="entry name" value="Homeodomain-like_sf"/>
</dbReference>
<accession>A0ABT2V897</accession>
<dbReference type="EMBL" id="JAOSLA010000005">
    <property type="protein sequence ID" value="MCU7237583.1"/>
    <property type="molecule type" value="Genomic_DNA"/>
</dbReference>
<keyword evidence="2" id="KW-0804">Transcription</keyword>
<dbReference type="PROSITE" id="PS01124">
    <property type="entry name" value="HTH_ARAC_FAMILY_2"/>
    <property type="match status" value="1"/>
</dbReference>
<gene>
    <name evidence="4" type="ORF">OC929_05925</name>
</gene>
<dbReference type="Pfam" id="PF00165">
    <property type="entry name" value="HTH_AraC"/>
    <property type="match status" value="1"/>
</dbReference>
<sequence length="67" mass="7315">MRASVTKLLGIDAQGKDPSYFARAFKQLVGCTPSEYRQAQHADAATASPFTEDLSEVVESLQQLANR</sequence>
<feature type="domain" description="HTH araC/xylS-type" evidence="3">
    <location>
        <begin position="1"/>
        <end position="39"/>
    </location>
</feature>
<evidence type="ECO:0000259" key="3">
    <source>
        <dbReference type="PROSITE" id="PS01124"/>
    </source>
</evidence>
<keyword evidence="1" id="KW-0805">Transcription regulation</keyword>
<evidence type="ECO:0000256" key="1">
    <source>
        <dbReference type="ARBA" id="ARBA00023015"/>
    </source>
</evidence>
<dbReference type="RefSeq" id="WP_256206042.1">
    <property type="nucleotide sequence ID" value="NZ_JAOSLA010000005.1"/>
</dbReference>
<dbReference type="Gene3D" id="1.10.10.60">
    <property type="entry name" value="Homeodomain-like"/>
    <property type="match status" value="1"/>
</dbReference>
<dbReference type="Proteomes" id="UP001139994">
    <property type="component" value="Unassembled WGS sequence"/>
</dbReference>
<proteinExistence type="predicted"/>